<feature type="transmembrane region" description="Helical" evidence="6">
    <location>
        <begin position="70"/>
        <end position="96"/>
    </location>
</feature>
<organism evidence="7 8">
    <name type="scientific">Elaeis guineensis var. tenera</name>
    <name type="common">Oil palm</name>
    <dbReference type="NCBI Taxonomy" id="51953"/>
    <lineage>
        <taxon>Eukaryota</taxon>
        <taxon>Viridiplantae</taxon>
        <taxon>Streptophyta</taxon>
        <taxon>Embryophyta</taxon>
        <taxon>Tracheophyta</taxon>
        <taxon>Spermatophyta</taxon>
        <taxon>Magnoliopsida</taxon>
        <taxon>Liliopsida</taxon>
        <taxon>Arecaceae</taxon>
        <taxon>Arecoideae</taxon>
        <taxon>Cocoseae</taxon>
        <taxon>Elaeidinae</taxon>
        <taxon>Elaeis</taxon>
    </lineage>
</organism>
<feature type="transmembrane region" description="Helical" evidence="6">
    <location>
        <begin position="42"/>
        <end position="63"/>
    </location>
</feature>
<evidence type="ECO:0000256" key="5">
    <source>
        <dbReference type="ARBA" id="ARBA00023136"/>
    </source>
</evidence>
<sequence>MVKFSNSLLGLLNFVTFLISFPIIGIGFWFKFVSSTECGKFLQLPMFSFGIFLMVVSLFGMVGSCCRVSFLLWIYLFVMFVLILGMLGFTVFAFIVTNKGVGQAISGTGYKEYRLGDYSNWLQKKVGEDNTWKDIQSCLKDAKVCGGFHTEIGLKADEFYKQHLSPLQSGCCKPPTYCGYVYKNATYWTIPESGLKSTDVDCKMWNNDQQRLCYECNSCKAGVLETVKKKWKQFAIFNIALFVFLNIVYCVGCCALRNNKNRSKYSNGHYYRGPYH</sequence>
<dbReference type="RefSeq" id="XP_010913593.1">
    <property type="nucleotide sequence ID" value="XM_010915291.3"/>
</dbReference>
<reference evidence="8" key="1">
    <citation type="submission" date="2025-08" db="UniProtKB">
        <authorList>
            <consortium name="RefSeq"/>
        </authorList>
    </citation>
    <scope>IDENTIFICATION</scope>
</reference>
<dbReference type="Proteomes" id="UP000504607">
    <property type="component" value="Chromosome 2"/>
</dbReference>
<protein>
    <submittedName>
        <fullName evidence="8">Tetraspanin-8</fullName>
    </submittedName>
</protein>
<proteinExistence type="inferred from homology"/>
<evidence type="ECO:0000313" key="7">
    <source>
        <dbReference type="Proteomes" id="UP000504607"/>
    </source>
</evidence>
<keyword evidence="4 6" id="KW-1133">Transmembrane helix</keyword>
<dbReference type="InterPro" id="IPR044991">
    <property type="entry name" value="TET_plant"/>
</dbReference>
<keyword evidence="7" id="KW-1185">Reference proteome</keyword>
<dbReference type="Pfam" id="PF00335">
    <property type="entry name" value="Tetraspanin"/>
    <property type="match status" value="1"/>
</dbReference>
<name>A0A6I9QQC8_ELAGV</name>
<comment type="subcellular location">
    <subcellularLocation>
        <location evidence="1">Membrane</location>
        <topology evidence="1">Multi-pass membrane protein</topology>
    </subcellularLocation>
</comment>
<accession>A0A6I9QQC8</accession>
<gene>
    <name evidence="8" type="primary">LOC105039214</name>
</gene>
<dbReference type="AlphaFoldDB" id="A0A6I9QQC8"/>
<dbReference type="GO" id="GO:0009734">
    <property type="term" value="P:auxin-activated signaling pathway"/>
    <property type="evidence" value="ECO:0007669"/>
    <property type="project" value="InterPro"/>
</dbReference>
<dbReference type="InParanoid" id="A0A6I9QQC8"/>
<dbReference type="KEGG" id="egu:105039214"/>
<evidence type="ECO:0000256" key="6">
    <source>
        <dbReference type="SAM" id="Phobius"/>
    </source>
</evidence>
<evidence type="ECO:0000256" key="2">
    <source>
        <dbReference type="ARBA" id="ARBA00006840"/>
    </source>
</evidence>
<dbReference type="GO" id="GO:0016020">
    <property type="term" value="C:membrane"/>
    <property type="evidence" value="ECO:0007669"/>
    <property type="project" value="UniProtKB-SubCell"/>
</dbReference>
<evidence type="ECO:0000313" key="8">
    <source>
        <dbReference type="RefSeq" id="XP_010913593.1"/>
    </source>
</evidence>
<dbReference type="GeneID" id="105039214"/>
<feature type="transmembrane region" description="Helical" evidence="6">
    <location>
        <begin position="234"/>
        <end position="256"/>
    </location>
</feature>
<evidence type="ECO:0000256" key="4">
    <source>
        <dbReference type="ARBA" id="ARBA00022989"/>
    </source>
</evidence>
<dbReference type="PANTHER" id="PTHR32191">
    <property type="entry name" value="TETRASPANIN-8-RELATED"/>
    <property type="match status" value="1"/>
</dbReference>
<feature type="transmembrane region" description="Helical" evidence="6">
    <location>
        <begin position="7"/>
        <end position="30"/>
    </location>
</feature>
<dbReference type="OrthoDB" id="1892640at2759"/>
<comment type="similarity">
    <text evidence="2">Belongs to the tetraspanin (TM4SF) family.</text>
</comment>
<dbReference type="InterPro" id="IPR018499">
    <property type="entry name" value="Tetraspanin/Peripherin"/>
</dbReference>
<evidence type="ECO:0000256" key="3">
    <source>
        <dbReference type="ARBA" id="ARBA00022692"/>
    </source>
</evidence>
<evidence type="ECO:0000256" key="1">
    <source>
        <dbReference type="ARBA" id="ARBA00004141"/>
    </source>
</evidence>
<keyword evidence="3 6" id="KW-0812">Transmembrane</keyword>
<keyword evidence="5 6" id="KW-0472">Membrane</keyword>